<accession>A0A2P6R8U4</accession>
<dbReference type="EMBL" id="PDCK01000041">
    <property type="protein sequence ID" value="PRQ42831.1"/>
    <property type="molecule type" value="Genomic_DNA"/>
</dbReference>
<dbReference type="Proteomes" id="UP000238479">
    <property type="component" value="Chromosome 3"/>
</dbReference>
<feature type="compositionally biased region" description="Polar residues" evidence="1">
    <location>
        <begin position="15"/>
        <end position="26"/>
    </location>
</feature>
<gene>
    <name evidence="2" type="ORF">RchiOBHm_Chr3g0461921</name>
</gene>
<evidence type="ECO:0000313" key="3">
    <source>
        <dbReference type="Proteomes" id="UP000238479"/>
    </source>
</evidence>
<evidence type="ECO:0000256" key="1">
    <source>
        <dbReference type="SAM" id="MobiDB-lite"/>
    </source>
</evidence>
<keyword evidence="3" id="KW-1185">Reference proteome</keyword>
<dbReference type="GO" id="GO:0045037">
    <property type="term" value="P:protein import into chloroplast stroma"/>
    <property type="evidence" value="ECO:0007669"/>
    <property type="project" value="TreeGrafter"/>
</dbReference>
<dbReference type="GO" id="GO:0009706">
    <property type="term" value="C:chloroplast inner membrane"/>
    <property type="evidence" value="ECO:0007669"/>
    <property type="project" value="TreeGrafter"/>
</dbReference>
<protein>
    <submittedName>
        <fullName evidence="2">Uncharacterized protein</fullName>
    </submittedName>
</protein>
<dbReference type="InterPro" id="IPR037471">
    <property type="entry name" value="TIC56"/>
</dbReference>
<dbReference type="AlphaFoldDB" id="A0A2P6R8U4"/>
<proteinExistence type="predicted"/>
<evidence type="ECO:0000313" key="2">
    <source>
        <dbReference type="EMBL" id="PRQ42831.1"/>
    </source>
</evidence>
<comment type="caution">
    <text evidence="2">The sequence shown here is derived from an EMBL/GenBank/DDBJ whole genome shotgun (WGS) entry which is preliminary data.</text>
</comment>
<organism evidence="2 3">
    <name type="scientific">Rosa chinensis</name>
    <name type="common">China rose</name>
    <dbReference type="NCBI Taxonomy" id="74649"/>
    <lineage>
        <taxon>Eukaryota</taxon>
        <taxon>Viridiplantae</taxon>
        <taxon>Streptophyta</taxon>
        <taxon>Embryophyta</taxon>
        <taxon>Tracheophyta</taxon>
        <taxon>Spermatophyta</taxon>
        <taxon>Magnoliopsida</taxon>
        <taxon>eudicotyledons</taxon>
        <taxon>Gunneridae</taxon>
        <taxon>Pentapetalae</taxon>
        <taxon>rosids</taxon>
        <taxon>fabids</taxon>
        <taxon>Rosales</taxon>
        <taxon>Rosaceae</taxon>
        <taxon>Rosoideae</taxon>
        <taxon>Rosoideae incertae sedis</taxon>
        <taxon>Rosa</taxon>
    </lineage>
</organism>
<dbReference type="PANTHER" id="PTHR37755">
    <property type="entry name" value="PROTEIN TIC 56, CHLOROPLASTIC"/>
    <property type="match status" value="1"/>
</dbReference>
<reference evidence="2 3" key="1">
    <citation type="journal article" date="2018" name="Nat. Genet.">
        <title>The Rosa genome provides new insights in the design of modern roses.</title>
        <authorList>
            <person name="Bendahmane M."/>
        </authorList>
    </citation>
    <scope>NUCLEOTIDE SEQUENCE [LARGE SCALE GENOMIC DNA]</scope>
    <source>
        <strain evidence="3">cv. Old Blush</strain>
    </source>
</reference>
<feature type="region of interest" description="Disordered" evidence="1">
    <location>
        <begin position="1"/>
        <end position="26"/>
    </location>
</feature>
<dbReference type="PANTHER" id="PTHR37755:SF1">
    <property type="entry name" value="PROTEIN TIC 56, CHLOROPLASTIC"/>
    <property type="match status" value="1"/>
</dbReference>
<dbReference type="STRING" id="74649.A0A2P6R8U4"/>
<sequence>MDCQAGYSPGPIKGPNQTDPPQLQSSHLPINFNPFEGWFRKPPNPLPPINLLSLADSFFPKTPTQQRPYPPGCSIDVAQAIGYKRLEKRYYDCRLEFSRIIPGLRPWAVLCGKAMDQITYEGEWYRKPLGTYMTGPPYIRDWNMDVQTV</sequence>
<name>A0A2P6R8U4_ROSCH</name>
<dbReference type="Gramene" id="PRQ42831">
    <property type="protein sequence ID" value="PRQ42831"/>
    <property type="gene ID" value="RchiOBHm_Chr3g0461921"/>
</dbReference>